<dbReference type="Pfam" id="PF13649">
    <property type="entry name" value="Methyltransf_25"/>
    <property type="match status" value="1"/>
</dbReference>
<dbReference type="EMBL" id="CP062941">
    <property type="protein sequence ID" value="QOL49635.1"/>
    <property type="molecule type" value="Genomic_DNA"/>
</dbReference>
<evidence type="ECO:0000256" key="1">
    <source>
        <dbReference type="ARBA" id="ARBA00022603"/>
    </source>
</evidence>
<name>A0A7L9U651_9BURK</name>
<dbReference type="GO" id="GO:0008168">
    <property type="term" value="F:methyltransferase activity"/>
    <property type="evidence" value="ECO:0007669"/>
    <property type="project" value="UniProtKB-KW"/>
</dbReference>
<sequence length="218" mass="24123">MTDSLDDISRRTLAHYERNARGFFAGTIGHDVSQNIGALLDAIEAPAPYTLLDLGCGPGRDLKTFRERGHRAIGLDGSAEFVAMAAGYSGCEVWHQDFLHLDLPPAFFDGIFANASLFHVPSAALPEVLAALYVGLKPGGVLFSSNPRGHNEEGWNGARYGSYYDYPTWEGFLVAAGFTPLHHYYRPPGLPREQQSWLASLWRKPNVNQRTEMRDNQA</sequence>
<dbReference type="KEGG" id="mlir:LPB04_22620"/>
<dbReference type="RefSeq" id="WP_193686669.1">
    <property type="nucleotide sequence ID" value="NZ_CP062941.1"/>
</dbReference>
<dbReference type="GO" id="GO:0032259">
    <property type="term" value="P:methylation"/>
    <property type="evidence" value="ECO:0007669"/>
    <property type="project" value="UniProtKB-KW"/>
</dbReference>
<dbReference type="AlphaFoldDB" id="A0A7L9U651"/>
<gene>
    <name evidence="4" type="ORF">LPB04_22620</name>
</gene>
<reference evidence="4 5" key="1">
    <citation type="submission" date="2020-10" db="EMBL/GenBank/DDBJ databases">
        <title>Genome sequencing of Massilia sp. LPB0304.</title>
        <authorList>
            <person name="Kim J."/>
        </authorList>
    </citation>
    <scope>NUCLEOTIDE SEQUENCE [LARGE SCALE GENOMIC DNA]</scope>
    <source>
        <strain evidence="4 5">LPB0304</strain>
    </source>
</reference>
<dbReference type="PANTHER" id="PTHR43861:SF1">
    <property type="entry name" value="TRANS-ACONITATE 2-METHYLTRANSFERASE"/>
    <property type="match status" value="1"/>
</dbReference>
<evidence type="ECO:0000313" key="4">
    <source>
        <dbReference type="EMBL" id="QOL49635.1"/>
    </source>
</evidence>
<dbReference type="Proteomes" id="UP000593875">
    <property type="component" value="Chromosome"/>
</dbReference>
<dbReference type="InterPro" id="IPR029063">
    <property type="entry name" value="SAM-dependent_MTases_sf"/>
</dbReference>
<dbReference type="CDD" id="cd02440">
    <property type="entry name" value="AdoMet_MTases"/>
    <property type="match status" value="1"/>
</dbReference>
<evidence type="ECO:0000313" key="5">
    <source>
        <dbReference type="Proteomes" id="UP000593875"/>
    </source>
</evidence>
<evidence type="ECO:0000259" key="3">
    <source>
        <dbReference type="Pfam" id="PF13649"/>
    </source>
</evidence>
<proteinExistence type="predicted"/>
<feature type="domain" description="Methyltransferase" evidence="3">
    <location>
        <begin position="52"/>
        <end position="140"/>
    </location>
</feature>
<accession>A0A7L9U651</accession>
<dbReference type="PANTHER" id="PTHR43861">
    <property type="entry name" value="TRANS-ACONITATE 2-METHYLTRANSFERASE-RELATED"/>
    <property type="match status" value="1"/>
</dbReference>
<keyword evidence="5" id="KW-1185">Reference proteome</keyword>
<evidence type="ECO:0000256" key="2">
    <source>
        <dbReference type="ARBA" id="ARBA00022679"/>
    </source>
</evidence>
<organism evidence="4 5">
    <name type="scientific">Massilia litorea</name>
    <dbReference type="NCBI Taxonomy" id="2769491"/>
    <lineage>
        <taxon>Bacteria</taxon>
        <taxon>Pseudomonadati</taxon>
        <taxon>Pseudomonadota</taxon>
        <taxon>Betaproteobacteria</taxon>
        <taxon>Burkholderiales</taxon>
        <taxon>Oxalobacteraceae</taxon>
        <taxon>Telluria group</taxon>
        <taxon>Massilia</taxon>
    </lineage>
</organism>
<dbReference type="SUPFAM" id="SSF53335">
    <property type="entry name" value="S-adenosyl-L-methionine-dependent methyltransferases"/>
    <property type="match status" value="1"/>
</dbReference>
<protein>
    <submittedName>
        <fullName evidence="4">Class I SAM-dependent methyltransferase</fullName>
    </submittedName>
</protein>
<dbReference type="InterPro" id="IPR041698">
    <property type="entry name" value="Methyltransf_25"/>
</dbReference>
<dbReference type="Gene3D" id="3.40.50.150">
    <property type="entry name" value="Vaccinia Virus protein VP39"/>
    <property type="match status" value="1"/>
</dbReference>
<keyword evidence="1 4" id="KW-0489">Methyltransferase</keyword>
<keyword evidence="2 4" id="KW-0808">Transferase</keyword>